<dbReference type="Gene3D" id="3.90.182.10">
    <property type="entry name" value="Toxin - Anthrax Protective Antigen,domain 1"/>
    <property type="match status" value="1"/>
</dbReference>
<accession>A0A934VGW6</accession>
<dbReference type="SUPFAM" id="SSF46626">
    <property type="entry name" value="Cytochrome c"/>
    <property type="match status" value="1"/>
</dbReference>
<reference evidence="8" key="1">
    <citation type="submission" date="2021-01" db="EMBL/GenBank/DDBJ databases">
        <title>Modified the classification status of verrucomicrobia.</title>
        <authorList>
            <person name="Feng X."/>
        </authorList>
    </citation>
    <scope>NUCLEOTIDE SEQUENCE</scope>
    <source>
        <strain evidence="8">KCTC 12986</strain>
    </source>
</reference>
<keyword evidence="3 4" id="KW-0408">Iron</keyword>
<evidence type="ECO:0000259" key="6">
    <source>
        <dbReference type="PROSITE" id="PS51007"/>
    </source>
</evidence>
<comment type="caution">
    <text evidence="8">The sequence shown here is derived from an EMBL/GenBank/DDBJ whole genome shotgun (WGS) entry which is preliminary data.</text>
</comment>
<feature type="chain" id="PRO_5036737909" evidence="5">
    <location>
        <begin position="22"/>
        <end position="749"/>
    </location>
</feature>
<dbReference type="GO" id="GO:0009055">
    <property type="term" value="F:electron transfer activity"/>
    <property type="evidence" value="ECO:0007669"/>
    <property type="project" value="InterPro"/>
</dbReference>
<dbReference type="GO" id="GO:0046872">
    <property type="term" value="F:metal ion binding"/>
    <property type="evidence" value="ECO:0007669"/>
    <property type="project" value="UniProtKB-KW"/>
</dbReference>
<feature type="signal peptide" evidence="5">
    <location>
        <begin position="1"/>
        <end position="21"/>
    </location>
</feature>
<dbReference type="Pfam" id="PF07691">
    <property type="entry name" value="PA14"/>
    <property type="match status" value="1"/>
</dbReference>
<evidence type="ECO:0000313" key="8">
    <source>
        <dbReference type="EMBL" id="MBK1833313.1"/>
    </source>
</evidence>
<evidence type="ECO:0000256" key="1">
    <source>
        <dbReference type="ARBA" id="ARBA00022617"/>
    </source>
</evidence>
<feature type="domain" description="PA14" evidence="7">
    <location>
        <begin position="135"/>
        <end position="285"/>
    </location>
</feature>
<dbReference type="Pfam" id="PF07627">
    <property type="entry name" value="PSCyt3"/>
    <property type="match status" value="1"/>
</dbReference>
<evidence type="ECO:0000259" key="7">
    <source>
        <dbReference type="PROSITE" id="PS51820"/>
    </source>
</evidence>
<evidence type="ECO:0000256" key="2">
    <source>
        <dbReference type="ARBA" id="ARBA00022723"/>
    </source>
</evidence>
<dbReference type="InterPro" id="IPR009056">
    <property type="entry name" value="Cyt_c-like_dom"/>
</dbReference>
<dbReference type="InterPro" id="IPR011658">
    <property type="entry name" value="PA14_dom"/>
</dbReference>
<gene>
    <name evidence="8" type="ORF">JIN78_04500</name>
</gene>
<dbReference type="GO" id="GO:0020037">
    <property type="term" value="F:heme binding"/>
    <property type="evidence" value="ECO:0007669"/>
    <property type="project" value="InterPro"/>
</dbReference>
<protein>
    <submittedName>
        <fullName evidence="8">DUF1592 domain-containing protein</fullName>
    </submittedName>
</protein>
<dbReference type="InterPro" id="IPR013042">
    <property type="entry name" value="DUF1592"/>
</dbReference>
<dbReference type="InterPro" id="IPR013039">
    <property type="entry name" value="DUF1588"/>
</dbReference>
<organism evidence="8 9">
    <name type="scientific">Roseibacillus ishigakijimensis</name>
    <dbReference type="NCBI Taxonomy" id="454146"/>
    <lineage>
        <taxon>Bacteria</taxon>
        <taxon>Pseudomonadati</taxon>
        <taxon>Verrucomicrobiota</taxon>
        <taxon>Verrucomicrobiia</taxon>
        <taxon>Verrucomicrobiales</taxon>
        <taxon>Verrucomicrobiaceae</taxon>
        <taxon>Roseibacillus</taxon>
    </lineage>
</organism>
<feature type="domain" description="Cytochrome c" evidence="6">
    <location>
        <begin position="20"/>
        <end position="93"/>
    </location>
</feature>
<dbReference type="AlphaFoldDB" id="A0A934VGW6"/>
<dbReference type="RefSeq" id="WP_200390745.1">
    <property type="nucleotide sequence ID" value="NZ_JAENIO010000007.1"/>
</dbReference>
<keyword evidence="5" id="KW-0732">Signal</keyword>
<keyword evidence="1 4" id="KW-0349">Heme</keyword>
<dbReference type="PROSITE" id="PS51007">
    <property type="entry name" value="CYTC"/>
    <property type="match status" value="1"/>
</dbReference>
<dbReference type="Pfam" id="PF13442">
    <property type="entry name" value="Cytochrome_CBB3"/>
    <property type="match status" value="1"/>
</dbReference>
<dbReference type="SMART" id="SM00758">
    <property type="entry name" value="PA14"/>
    <property type="match status" value="1"/>
</dbReference>
<dbReference type="SUPFAM" id="SSF56988">
    <property type="entry name" value="Anthrax protective antigen"/>
    <property type="match status" value="1"/>
</dbReference>
<dbReference type="Proteomes" id="UP000604083">
    <property type="component" value="Unassembled WGS sequence"/>
</dbReference>
<evidence type="ECO:0000256" key="4">
    <source>
        <dbReference type="PROSITE-ProRule" id="PRU00433"/>
    </source>
</evidence>
<evidence type="ECO:0000256" key="3">
    <source>
        <dbReference type="ARBA" id="ARBA00023004"/>
    </source>
</evidence>
<dbReference type="PROSITE" id="PS51820">
    <property type="entry name" value="PA14"/>
    <property type="match status" value="1"/>
</dbReference>
<keyword evidence="9" id="KW-1185">Reference proteome</keyword>
<dbReference type="EMBL" id="JAENIO010000007">
    <property type="protein sequence ID" value="MBK1833313.1"/>
    <property type="molecule type" value="Genomic_DNA"/>
</dbReference>
<evidence type="ECO:0000256" key="5">
    <source>
        <dbReference type="SAM" id="SignalP"/>
    </source>
</evidence>
<dbReference type="Gene3D" id="1.10.760.10">
    <property type="entry name" value="Cytochrome c-like domain"/>
    <property type="match status" value="1"/>
</dbReference>
<keyword evidence="2 4" id="KW-0479">Metal-binding</keyword>
<dbReference type="InterPro" id="IPR036909">
    <property type="entry name" value="Cyt_c-like_dom_sf"/>
</dbReference>
<name>A0A934VGW6_9BACT</name>
<proteinExistence type="predicted"/>
<evidence type="ECO:0000313" key="9">
    <source>
        <dbReference type="Proteomes" id="UP000604083"/>
    </source>
</evidence>
<sequence>MLPNSFSALFFLLLGPGLLLAQPDGKAIYQQHCASCHGDQGEGVDDEYDEALIGTKSVASLAKYIHRWMPEFEEDLVEDEDAEAVAAYIHGAFYSPEAQARLQPVRKSLLRLTQHQHRNAIADLAASFTWRRNDEGKRGLAADYFSFSEGTDVRKKEKILERIDTHIGFDLATSDPIEGLNEEEFSIEWRGSLMPPETGTYHFRLRTPNGARLFLNHIHGDHPALLDGWVSSNNEMQEHVGEAYLLGGYPVSLRIDFLSFQEKISSLTVEWKPPHGTWEPLPMRHLWPEHTGEVLIVTTPFPADDASMGYERGSSLSQTWQNATARTAMEAFRLLEDDLPRLAKVEQNDPKEGEKLQGFCHQFAERAFCRPLDEEQKQRYVDQFFAKHGPKEAARRSLLLTLSSPYFLYPELNAQEDSHQVARRLALALWDSLPDNHLRKKADAGHLTSPEQVAREAERMLRDPRARQKVSRFFHHWLALSEREDLGKDEATFPGFDEPLIADLRVSLELFLDEVIWSESSDYRKLFTTSDLYLNQRLAGYYGSEVSASGFTRVAAPGGSRAGIFTHPYLLAAFSYRHQTSPIHRGVYLSRNVLGRFLKPPPEAIEFKDADFDPTLTMREKVTELTKEASCMSCHEIINPVGFSLEHFDAVGRYRQLDNGRPIDSKSDYPTPEGKVIPVTGPQDLAKMAVESPTAHRAFIQHLFHHLHHQPVAAYGPDTMDQLHEDFVKGDFHIQKLLQAIALKGSLPQ</sequence>
<dbReference type="InterPro" id="IPR037524">
    <property type="entry name" value="PA14/GLEYA"/>
</dbReference>
<dbReference type="Pfam" id="PF07631">
    <property type="entry name" value="PSD4"/>
    <property type="match status" value="1"/>
</dbReference>